<reference evidence="2" key="2">
    <citation type="submission" date="2022-06" db="UniProtKB">
        <authorList>
            <consortium name="EnsemblMetazoa"/>
        </authorList>
    </citation>
    <scope>IDENTIFICATION</scope>
    <source>
        <strain evidence="2">DF5081</strain>
    </source>
</reference>
<dbReference type="AlphaFoldDB" id="A0A8R1E910"/>
<feature type="transmembrane region" description="Helical" evidence="1">
    <location>
        <begin position="127"/>
        <end position="149"/>
    </location>
</feature>
<keyword evidence="3" id="KW-1185">Reference proteome</keyword>
<reference evidence="3" key="1">
    <citation type="submission" date="2010-08" db="EMBL/GenBank/DDBJ databases">
        <authorList>
            <consortium name="Caenorhabditis japonica Sequencing Consortium"/>
            <person name="Wilson R.K."/>
        </authorList>
    </citation>
    <scope>NUCLEOTIDE SEQUENCE [LARGE SCALE GENOMIC DNA]</scope>
    <source>
        <strain evidence="3">DF5081</strain>
    </source>
</reference>
<proteinExistence type="predicted"/>
<keyword evidence="1" id="KW-0812">Transmembrane</keyword>
<organism evidence="2 3">
    <name type="scientific">Caenorhabditis japonica</name>
    <dbReference type="NCBI Taxonomy" id="281687"/>
    <lineage>
        <taxon>Eukaryota</taxon>
        <taxon>Metazoa</taxon>
        <taxon>Ecdysozoa</taxon>
        <taxon>Nematoda</taxon>
        <taxon>Chromadorea</taxon>
        <taxon>Rhabditida</taxon>
        <taxon>Rhabditina</taxon>
        <taxon>Rhabditomorpha</taxon>
        <taxon>Rhabditoidea</taxon>
        <taxon>Rhabditidae</taxon>
        <taxon>Peloderinae</taxon>
        <taxon>Caenorhabditis</taxon>
    </lineage>
</organism>
<evidence type="ECO:0000313" key="3">
    <source>
        <dbReference type="Proteomes" id="UP000005237"/>
    </source>
</evidence>
<keyword evidence="1" id="KW-0472">Membrane</keyword>
<feature type="transmembrane region" description="Helical" evidence="1">
    <location>
        <begin position="96"/>
        <end position="115"/>
    </location>
</feature>
<feature type="transmembrane region" description="Helical" evidence="1">
    <location>
        <begin position="44"/>
        <end position="61"/>
    </location>
</feature>
<feature type="transmembrane region" description="Helical" evidence="1">
    <location>
        <begin position="68"/>
        <end position="90"/>
    </location>
</feature>
<sequence>MDESENNFHPTVIELINEEPMIRRGGGMDHRYVSTESSCFCMPIKFWIIGLSIFHTVLLILTAMSIGLIFLLEIFLIVFALLVVFVPDVFAVLVNYFIQLVFWTLVSIYGIITLLSNSFRREEILNVLVLTCLSASSVCFAVIFIRLAVASASQR</sequence>
<keyword evidence="1" id="KW-1133">Transmembrane helix</keyword>
<evidence type="ECO:0000256" key="1">
    <source>
        <dbReference type="SAM" id="Phobius"/>
    </source>
</evidence>
<accession>A0A8R1E910</accession>
<evidence type="ECO:0000313" key="2">
    <source>
        <dbReference type="EnsemblMetazoa" id="CJA31585.1"/>
    </source>
</evidence>
<name>A0A8R1E910_CAEJA</name>
<dbReference type="Proteomes" id="UP000005237">
    <property type="component" value="Unassembled WGS sequence"/>
</dbReference>
<dbReference type="EnsemblMetazoa" id="CJA31585.1">
    <property type="protein sequence ID" value="CJA31585.1"/>
    <property type="gene ID" value="WBGene00207432"/>
</dbReference>
<protein>
    <submittedName>
        <fullName evidence="2">Uncharacterized protein</fullName>
    </submittedName>
</protein>